<organism evidence="2 3">
    <name type="scientific">Rugamonas brunnea</name>
    <dbReference type="NCBI Taxonomy" id="2758569"/>
    <lineage>
        <taxon>Bacteria</taxon>
        <taxon>Pseudomonadati</taxon>
        <taxon>Pseudomonadota</taxon>
        <taxon>Betaproteobacteria</taxon>
        <taxon>Burkholderiales</taxon>
        <taxon>Oxalobacteraceae</taxon>
        <taxon>Telluria group</taxon>
        <taxon>Rugamonas</taxon>
    </lineage>
</organism>
<feature type="signal peptide" evidence="1">
    <location>
        <begin position="1"/>
        <end position="27"/>
    </location>
</feature>
<evidence type="ECO:0000313" key="3">
    <source>
        <dbReference type="Proteomes" id="UP000534388"/>
    </source>
</evidence>
<dbReference type="EMBL" id="JACEZT010000006">
    <property type="protein sequence ID" value="MBA5637575.1"/>
    <property type="molecule type" value="Genomic_DNA"/>
</dbReference>
<comment type="caution">
    <text evidence="2">The sequence shown here is derived from an EMBL/GenBank/DDBJ whole genome shotgun (WGS) entry which is preliminary data.</text>
</comment>
<evidence type="ECO:0000313" key="2">
    <source>
        <dbReference type="EMBL" id="MBA5637575.1"/>
    </source>
</evidence>
<keyword evidence="3" id="KW-1185">Reference proteome</keyword>
<dbReference type="AlphaFoldDB" id="A0A7W2IBX4"/>
<dbReference type="SUPFAM" id="SSF53850">
    <property type="entry name" value="Periplasmic binding protein-like II"/>
    <property type="match status" value="1"/>
</dbReference>
<evidence type="ECO:0000256" key="1">
    <source>
        <dbReference type="SAM" id="SignalP"/>
    </source>
</evidence>
<accession>A0A7W2IBX4</accession>
<keyword evidence="1" id="KW-0732">Signal</keyword>
<reference evidence="2 3" key="1">
    <citation type="submission" date="2020-07" db="EMBL/GenBank/DDBJ databases">
        <title>Novel species isolated from subtropical streams in China.</title>
        <authorList>
            <person name="Lu H."/>
        </authorList>
    </citation>
    <scope>NUCLEOTIDE SEQUENCE [LARGE SCALE GENOMIC DNA]</scope>
    <source>
        <strain evidence="2 3">LX20W</strain>
    </source>
</reference>
<gene>
    <name evidence="2" type="ORF">H3H37_10970</name>
</gene>
<proteinExistence type="predicted"/>
<name>A0A7W2IBX4_9BURK</name>
<dbReference type="Gene3D" id="3.40.190.10">
    <property type="entry name" value="Periplasmic binding protein-like II"/>
    <property type="match status" value="2"/>
</dbReference>
<protein>
    <submittedName>
        <fullName evidence="2">Transporter substrate-binding domain-containing protein</fullName>
    </submittedName>
</protein>
<sequence length="277" mass="29796">MGFPRRRLPWRGGLAWLLALVAGAAGAAGTPCSRDISAPVAPTGASVIIEGGNVSGIYPDLLRSIGPRNGCTILFPIVPRARQVAMFEAGKADMLVPATRTAARDQIGIFVPMMGHRATLISLASDRPPITSAKELLERRELRVAVVRGFDHGEQYTALVKELAKQGRLFTEVDVSAVARLLNMGAVDMTIMGPTILAGAIAHEPRVNGMLDKLRLEPIPELPWGQSGAYISRLSLSPEDQQALRELLEQAAKSGAVMDGFRRYHRPDILAASVRAH</sequence>
<feature type="chain" id="PRO_5030701936" evidence="1">
    <location>
        <begin position="28"/>
        <end position="277"/>
    </location>
</feature>
<dbReference type="Proteomes" id="UP000534388">
    <property type="component" value="Unassembled WGS sequence"/>
</dbReference>